<dbReference type="InterPro" id="IPR002355">
    <property type="entry name" value="Cu_oxidase_Cu_BS"/>
</dbReference>
<keyword evidence="4" id="KW-1133">Transmembrane helix</keyword>
<dbReference type="InterPro" id="IPR008972">
    <property type="entry name" value="Cupredoxin"/>
</dbReference>
<accession>A0A540VYH0</accession>
<comment type="caution">
    <text evidence="8">The sequence shown here is derived from an EMBL/GenBank/DDBJ whole genome shotgun (WGS) entry which is preliminary data.</text>
</comment>
<evidence type="ECO:0000256" key="1">
    <source>
        <dbReference type="ARBA" id="ARBA00022723"/>
    </source>
</evidence>
<dbReference type="InterPro" id="IPR001117">
    <property type="entry name" value="Cu-oxidase_2nd"/>
</dbReference>
<evidence type="ECO:0000313" key="8">
    <source>
        <dbReference type="EMBL" id="TQF01805.1"/>
    </source>
</evidence>
<evidence type="ECO:0000259" key="5">
    <source>
        <dbReference type="Pfam" id="PF00394"/>
    </source>
</evidence>
<feature type="region of interest" description="Disordered" evidence="3">
    <location>
        <begin position="189"/>
        <end position="222"/>
    </location>
</feature>
<dbReference type="PROSITE" id="PS00080">
    <property type="entry name" value="MULTICOPPER_OXIDASE2"/>
    <property type="match status" value="1"/>
</dbReference>
<dbReference type="EMBL" id="VIGB01000003">
    <property type="protein sequence ID" value="TQF01805.1"/>
    <property type="molecule type" value="Genomic_DNA"/>
</dbReference>
<feature type="transmembrane region" description="Helical" evidence="4">
    <location>
        <begin position="25"/>
        <end position="46"/>
    </location>
</feature>
<dbReference type="GO" id="GO:0016491">
    <property type="term" value="F:oxidoreductase activity"/>
    <property type="evidence" value="ECO:0007669"/>
    <property type="project" value="UniProtKB-KW"/>
</dbReference>
<keyword evidence="4" id="KW-0812">Transmembrane</keyword>
<feature type="region of interest" description="Disordered" evidence="3">
    <location>
        <begin position="1"/>
        <end position="20"/>
    </location>
</feature>
<dbReference type="InterPro" id="IPR011706">
    <property type="entry name" value="Cu-oxidase_C"/>
</dbReference>
<dbReference type="CDD" id="cd13900">
    <property type="entry name" value="CuRO_3_Tth-MCO_like"/>
    <property type="match status" value="1"/>
</dbReference>
<name>A0A540VYH0_9ACTN</name>
<proteinExistence type="predicted"/>
<feature type="domain" description="Plastocyanin-like" evidence="5">
    <location>
        <begin position="281"/>
        <end position="367"/>
    </location>
</feature>
<feature type="region of interest" description="Disordered" evidence="3">
    <location>
        <begin position="44"/>
        <end position="80"/>
    </location>
</feature>
<dbReference type="PANTHER" id="PTHR11709:SF518">
    <property type="entry name" value="MULTICOPPER OXIDASE"/>
    <property type="match status" value="1"/>
</dbReference>
<keyword evidence="1" id="KW-0479">Metal-binding</keyword>
<feature type="domain" description="Plastocyanin-like" evidence="6">
    <location>
        <begin position="425"/>
        <end position="545"/>
    </location>
</feature>
<dbReference type="AlphaFoldDB" id="A0A540VYH0"/>
<dbReference type="Pfam" id="PF00394">
    <property type="entry name" value="Cu-oxidase"/>
    <property type="match status" value="1"/>
</dbReference>
<gene>
    <name evidence="8" type="ORF">E6W39_05470</name>
</gene>
<evidence type="ECO:0000256" key="4">
    <source>
        <dbReference type="SAM" id="Phobius"/>
    </source>
</evidence>
<evidence type="ECO:0000259" key="6">
    <source>
        <dbReference type="Pfam" id="PF07731"/>
    </source>
</evidence>
<evidence type="ECO:0000256" key="2">
    <source>
        <dbReference type="ARBA" id="ARBA00023002"/>
    </source>
</evidence>
<dbReference type="Pfam" id="PF07731">
    <property type="entry name" value="Cu-oxidase_2"/>
    <property type="match status" value="1"/>
</dbReference>
<protein>
    <submittedName>
        <fullName evidence="8">Multicopper oxidase family protein</fullName>
    </submittedName>
</protein>
<dbReference type="SUPFAM" id="SSF49503">
    <property type="entry name" value="Cupredoxins"/>
    <property type="match status" value="3"/>
</dbReference>
<dbReference type="OrthoDB" id="345021at2"/>
<sequence length="547" mass="58496">MPPMSDDTVAAAEAHRQQTRRTRRLLHAMTAVALLITAAVGTAAMADTPPDPHPSTADQEQGMHPGRPFHDPADADTAGSQDLDITLGAADTRFEVGGRKVYGQSYNGSFVAPTIRMTPGSTVTIKLVNHLSVATNLHFHGLHVSPEGQSDDPFLCVAPGAETTYQLAIPADHPQGTFWYHSHAMGKTCPPPGSTDGMDGMSDTSDPSATPSAPSAPGTGFTPGDVMNQVFAGLSGAIIVGDDRTLLPRDLRYTTTHTMVLKDVQLDSTGHIVQGFINSKAPTVRLVNGQLRPVLTMKPNETQLWRLVNAGANISYQLQLDGYQFTVVGEDGVPVNQVSTPDRLLLPPGKRYDVLVTASDHPGTATLRNVAFNTGPIGDNYPDVPLATIKVAGHPVPEKSTVSGSIPTAPADLSAVPVAQHRTVDFTQSPDNMSYYINGKQFAMDSPAFDTPAKVGTVEEWTIVNHTGVDHPFHLHTNAFQVVSVNGVAQPYTARDDTVPVPHEVNGVPGQIVIRVDFADFPGKWMFHCHIAAHEDFGMMSYINVVP</sequence>
<dbReference type="PANTHER" id="PTHR11709">
    <property type="entry name" value="MULTI-COPPER OXIDASE"/>
    <property type="match status" value="1"/>
</dbReference>
<reference evidence="8 9" key="1">
    <citation type="submission" date="2019-06" db="EMBL/GenBank/DDBJ databases">
        <title>Description of Kitasatospora acidophila sp. nov. isolated from pine grove soil, and reclassification of Streptomyces novaecaesareae to Kitasatospora novaeceasareae comb. nov.</title>
        <authorList>
            <person name="Kim M.J."/>
        </authorList>
    </citation>
    <scope>NUCLEOTIDE SEQUENCE [LARGE SCALE GENOMIC DNA]</scope>
    <source>
        <strain evidence="8 9">MMS16-CNU292</strain>
    </source>
</reference>
<feature type="compositionally biased region" description="Low complexity" evidence="3">
    <location>
        <begin position="202"/>
        <end position="220"/>
    </location>
</feature>
<dbReference type="InterPro" id="IPR045087">
    <property type="entry name" value="Cu-oxidase_fam"/>
</dbReference>
<evidence type="ECO:0000259" key="7">
    <source>
        <dbReference type="Pfam" id="PF07732"/>
    </source>
</evidence>
<dbReference type="InterPro" id="IPR011707">
    <property type="entry name" value="Cu-oxidase-like_N"/>
</dbReference>
<evidence type="ECO:0000256" key="3">
    <source>
        <dbReference type="SAM" id="MobiDB-lite"/>
    </source>
</evidence>
<organism evidence="8 9">
    <name type="scientific">Kitasatospora acidiphila</name>
    <dbReference type="NCBI Taxonomy" id="2567942"/>
    <lineage>
        <taxon>Bacteria</taxon>
        <taxon>Bacillati</taxon>
        <taxon>Actinomycetota</taxon>
        <taxon>Actinomycetes</taxon>
        <taxon>Kitasatosporales</taxon>
        <taxon>Streptomycetaceae</taxon>
        <taxon>Kitasatospora</taxon>
    </lineage>
</organism>
<evidence type="ECO:0000313" key="9">
    <source>
        <dbReference type="Proteomes" id="UP000319103"/>
    </source>
</evidence>
<dbReference type="Gene3D" id="2.60.40.420">
    <property type="entry name" value="Cupredoxins - blue copper proteins"/>
    <property type="match status" value="3"/>
</dbReference>
<keyword evidence="2" id="KW-0560">Oxidoreductase</keyword>
<dbReference type="GO" id="GO:0005507">
    <property type="term" value="F:copper ion binding"/>
    <property type="evidence" value="ECO:0007669"/>
    <property type="project" value="InterPro"/>
</dbReference>
<keyword evidence="4" id="KW-0472">Membrane</keyword>
<dbReference type="Pfam" id="PF07732">
    <property type="entry name" value="Cu-oxidase_3"/>
    <property type="match status" value="1"/>
</dbReference>
<dbReference type="Proteomes" id="UP000319103">
    <property type="component" value="Unassembled WGS sequence"/>
</dbReference>
<dbReference type="CDD" id="cd13853">
    <property type="entry name" value="CuRO_1_Tth-MCO_like"/>
    <property type="match status" value="1"/>
</dbReference>
<keyword evidence="9" id="KW-1185">Reference proteome</keyword>
<feature type="domain" description="Plastocyanin-like" evidence="7">
    <location>
        <begin position="101"/>
        <end position="187"/>
    </location>
</feature>